<dbReference type="PANTHER" id="PTHR47894">
    <property type="entry name" value="HTH-TYPE TRANSCRIPTIONAL REGULATOR GADX"/>
    <property type="match status" value="1"/>
</dbReference>
<organism evidence="5 6">
    <name type="scientific">Marinibactrum halimedae</name>
    <dbReference type="NCBI Taxonomy" id="1444977"/>
    <lineage>
        <taxon>Bacteria</taxon>
        <taxon>Pseudomonadati</taxon>
        <taxon>Pseudomonadota</taxon>
        <taxon>Gammaproteobacteria</taxon>
        <taxon>Cellvibrionales</taxon>
        <taxon>Cellvibrionaceae</taxon>
        <taxon>Marinibactrum</taxon>
    </lineage>
</organism>
<dbReference type="InterPro" id="IPR018060">
    <property type="entry name" value="HTH_AraC"/>
</dbReference>
<dbReference type="Pfam" id="PF12625">
    <property type="entry name" value="Arabinose_bd"/>
    <property type="match status" value="1"/>
</dbReference>
<comment type="caution">
    <text evidence="5">The sequence shown here is derived from an EMBL/GenBank/DDBJ whole genome shotgun (WGS) entry which is preliminary data.</text>
</comment>
<dbReference type="Gene3D" id="1.10.10.60">
    <property type="entry name" value="Homeodomain-like"/>
    <property type="match status" value="1"/>
</dbReference>
<reference evidence="5 6" key="1">
    <citation type="journal article" date="2014" name="Int. J. Syst. Evol. Microbiol.">
        <title>Complete genome sequence of Corynebacterium casei LMG S-19264T (=DSM 44701T), isolated from a smear-ripened cheese.</title>
        <authorList>
            <consortium name="US DOE Joint Genome Institute (JGI-PGF)"/>
            <person name="Walter F."/>
            <person name="Albersmeier A."/>
            <person name="Kalinowski J."/>
            <person name="Ruckert C."/>
        </authorList>
    </citation>
    <scope>NUCLEOTIDE SEQUENCE [LARGE SCALE GENOMIC DNA]</scope>
    <source>
        <strain evidence="5 6">NBRC 110095</strain>
    </source>
</reference>
<evidence type="ECO:0000256" key="1">
    <source>
        <dbReference type="ARBA" id="ARBA00023015"/>
    </source>
</evidence>
<name>A0AA37T3R5_9GAMM</name>
<evidence type="ECO:0000256" key="3">
    <source>
        <dbReference type="ARBA" id="ARBA00023163"/>
    </source>
</evidence>
<dbReference type="GO" id="GO:0000976">
    <property type="term" value="F:transcription cis-regulatory region binding"/>
    <property type="evidence" value="ECO:0007669"/>
    <property type="project" value="TreeGrafter"/>
</dbReference>
<proteinExistence type="predicted"/>
<keyword evidence="3" id="KW-0804">Transcription</keyword>
<sequence length="341" mass="38465">MKRATKFSVEPNWAILLQDMKIDPVEALTHAGLPEDLIHRENASLLPKEFFRLWRGFEAAADGREVALLIAQHLTVESFSPPLFASICSSNLNEALLRIKEYKPLIGPMDLHVDITSDFTQLSIECYGSDEPIPHSLSMAELVFFTQLARIATRANINPAYISLPVVPRNPEPYREYFGCDIVQGDSLSIRFSAEDAQRTFLTKNAGMWNFFEEKLKVKLKDLNTVSTTSDRVRAVLVESLPRGESSIEFVSDKLAMSKRTLQRKLAKEDESYQGLLQSIRTDLADHYLMKSTLPLGEISFLLGFQEPNSFVRAYSSWTGVTPGKFRQFQKSNGHSQVAVN</sequence>
<dbReference type="PANTHER" id="PTHR47894:SF1">
    <property type="entry name" value="HTH-TYPE TRANSCRIPTIONAL REGULATOR VQSM"/>
    <property type="match status" value="1"/>
</dbReference>
<dbReference type="SUPFAM" id="SSF46689">
    <property type="entry name" value="Homeodomain-like"/>
    <property type="match status" value="1"/>
</dbReference>
<dbReference type="SMART" id="SM00342">
    <property type="entry name" value="HTH_ARAC"/>
    <property type="match status" value="1"/>
</dbReference>
<keyword evidence="6" id="KW-1185">Reference proteome</keyword>
<evidence type="ECO:0000259" key="4">
    <source>
        <dbReference type="PROSITE" id="PS01124"/>
    </source>
</evidence>
<dbReference type="GO" id="GO:0005829">
    <property type="term" value="C:cytosol"/>
    <property type="evidence" value="ECO:0007669"/>
    <property type="project" value="TreeGrafter"/>
</dbReference>
<dbReference type="InterPro" id="IPR032687">
    <property type="entry name" value="AraC-type_N"/>
</dbReference>
<dbReference type="RefSeq" id="WP_232592224.1">
    <property type="nucleotide sequence ID" value="NZ_BSPD01000020.1"/>
</dbReference>
<evidence type="ECO:0000313" key="5">
    <source>
        <dbReference type="EMBL" id="GLS24961.1"/>
    </source>
</evidence>
<dbReference type="EMBL" id="BSPD01000020">
    <property type="protein sequence ID" value="GLS24961.1"/>
    <property type="molecule type" value="Genomic_DNA"/>
</dbReference>
<keyword evidence="2" id="KW-0238">DNA-binding</keyword>
<evidence type="ECO:0000256" key="2">
    <source>
        <dbReference type="ARBA" id="ARBA00023125"/>
    </source>
</evidence>
<feature type="domain" description="HTH araC/xylS-type" evidence="4">
    <location>
        <begin position="231"/>
        <end position="329"/>
    </location>
</feature>
<accession>A0AA37T3R5</accession>
<protein>
    <submittedName>
        <fullName evidence="5">AraC family transcriptional regulator</fullName>
    </submittedName>
</protein>
<dbReference type="Pfam" id="PF12833">
    <property type="entry name" value="HTH_18"/>
    <property type="match status" value="1"/>
</dbReference>
<dbReference type="AlphaFoldDB" id="A0AA37T3R5"/>
<dbReference type="GO" id="GO:0003700">
    <property type="term" value="F:DNA-binding transcription factor activity"/>
    <property type="evidence" value="ECO:0007669"/>
    <property type="project" value="InterPro"/>
</dbReference>
<dbReference type="Proteomes" id="UP001156870">
    <property type="component" value="Unassembled WGS sequence"/>
</dbReference>
<dbReference type="InterPro" id="IPR009057">
    <property type="entry name" value="Homeodomain-like_sf"/>
</dbReference>
<evidence type="ECO:0000313" key="6">
    <source>
        <dbReference type="Proteomes" id="UP001156870"/>
    </source>
</evidence>
<gene>
    <name evidence="5" type="ORF">GCM10007877_06750</name>
</gene>
<dbReference type="PROSITE" id="PS01124">
    <property type="entry name" value="HTH_ARAC_FAMILY_2"/>
    <property type="match status" value="1"/>
</dbReference>
<keyword evidence="1" id="KW-0805">Transcription regulation</keyword>